<evidence type="ECO:0000313" key="3">
    <source>
        <dbReference type="Proteomes" id="UP001328733"/>
    </source>
</evidence>
<evidence type="ECO:0000313" key="2">
    <source>
        <dbReference type="EMBL" id="MEG3438887.1"/>
    </source>
</evidence>
<feature type="domain" description="Metallo-beta-lactamase" evidence="1">
    <location>
        <begin position="66"/>
        <end position="238"/>
    </location>
</feature>
<evidence type="ECO:0000259" key="1">
    <source>
        <dbReference type="SMART" id="SM00849"/>
    </source>
</evidence>
<dbReference type="InterPro" id="IPR001279">
    <property type="entry name" value="Metallo-B-lactamas"/>
</dbReference>
<gene>
    <name evidence="2" type="ORF">V0288_17295</name>
</gene>
<dbReference type="Proteomes" id="UP001328733">
    <property type="component" value="Unassembled WGS sequence"/>
</dbReference>
<keyword evidence="3" id="KW-1185">Reference proteome</keyword>
<proteinExistence type="predicted"/>
<reference evidence="2 3" key="1">
    <citation type="submission" date="2024-01" db="EMBL/GenBank/DDBJ databases">
        <title>Genomic insights into the taxonomy and metabolism of the cyanobacterium Pannus brasiliensis CCIBt3594.</title>
        <authorList>
            <person name="Machado M."/>
            <person name="Botero N.B."/>
            <person name="Andreote A.P.D."/>
            <person name="Feitosa A.M.T."/>
            <person name="Popin R."/>
            <person name="Sivonen K."/>
            <person name="Fiore M.F."/>
        </authorList>
    </citation>
    <scope>NUCLEOTIDE SEQUENCE [LARGE SCALE GENOMIC DNA]</scope>
    <source>
        <strain evidence="2 3">CCIBt3594</strain>
    </source>
</reference>
<dbReference type="PANTHER" id="PTHR42951">
    <property type="entry name" value="METALLO-BETA-LACTAMASE DOMAIN-CONTAINING"/>
    <property type="match status" value="1"/>
</dbReference>
<dbReference type="PANTHER" id="PTHR42951:SF4">
    <property type="entry name" value="ACYL-COENZYME A THIOESTERASE MBLAC2"/>
    <property type="match status" value="1"/>
</dbReference>
<dbReference type="CDD" id="cd16282">
    <property type="entry name" value="metallo-hydrolase-like_MBL-fold"/>
    <property type="match status" value="1"/>
</dbReference>
<comment type="caution">
    <text evidence="2">The sequence shown here is derived from an EMBL/GenBank/DDBJ whole genome shotgun (WGS) entry which is preliminary data.</text>
</comment>
<accession>A0AAW9QM70</accession>
<protein>
    <submittedName>
        <fullName evidence="2">MBL fold metallo-hydrolase</fullName>
    </submittedName>
</protein>
<dbReference type="RefSeq" id="WP_332866368.1">
    <property type="nucleotide sequence ID" value="NZ_JBAFSM010000036.1"/>
</dbReference>
<dbReference type="InterPro" id="IPR050855">
    <property type="entry name" value="NDM-1-like"/>
</dbReference>
<dbReference type="SMART" id="SM00849">
    <property type="entry name" value="Lactamase_B"/>
    <property type="match status" value="1"/>
</dbReference>
<dbReference type="Gene3D" id="3.60.15.10">
    <property type="entry name" value="Ribonuclease Z/Hydroxyacylglutathione hydrolase-like"/>
    <property type="match status" value="1"/>
</dbReference>
<dbReference type="SUPFAM" id="SSF56281">
    <property type="entry name" value="Metallo-hydrolase/oxidoreductase"/>
    <property type="match status" value="1"/>
</dbReference>
<dbReference type="InterPro" id="IPR036866">
    <property type="entry name" value="RibonucZ/Hydroxyglut_hydro"/>
</dbReference>
<dbReference type="AlphaFoldDB" id="A0AAW9QM70"/>
<sequence>MKRFLITFFCTLSIVALGLFGWQYSATSQALTLESAGLTLQQVGSGVYTLIASTDFPAKDMKRIAICNAGIVIGKDGVLVIDPFQSEELGKLLLQTVKKITDKPVLYVLNTHYHFDHTGGNKAIADGTIPIIGRGPIREFMIEKNKDNDPNPNPPDLIVNGQSTIWLGDRKVIVESVEGHSGGTDVIASVPDANVLFSGDILFNQRIPYVSDGNIQQWQETLNRLIATYNTAKIVPGHGAVTDVNGLKSLQTYFNDLTRLALGWKEKGLSEEMAVKTSSEIPAAYKNYKFQAMYPLNLQTAYQQITLAK</sequence>
<name>A0AAW9QM70_9CHRO</name>
<organism evidence="2 3">
    <name type="scientific">Pannus brasiliensis CCIBt3594</name>
    <dbReference type="NCBI Taxonomy" id="1427578"/>
    <lineage>
        <taxon>Bacteria</taxon>
        <taxon>Bacillati</taxon>
        <taxon>Cyanobacteriota</taxon>
        <taxon>Cyanophyceae</taxon>
        <taxon>Oscillatoriophycideae</taxon>
        <taxon>Chroococcales</taxon>
        <taxon>Microcystaceae</taxon>
        <taxon>Pannus</taxon>
    </lineage>
</organism>
<dbReference type="EMBL" id="JBAFSM010000036">
    <property type="protein sequence ID" value="MEG3438887.1"/>
    <property type="molecule type" value="Genomic_DNA"/>
</dbReference>
<dbReference type="Pfam" id="PF00753">
    <property type="entry name" value="Lactamase_B"/>
    <property type="match status" value="1"/>
</dbReference>